<organism evidence="1">
    <name type="scientific">Rhizophagus irregularis (strain DAOM 181602 / DAOM 197198 / MUCL 43194)</name>
    <name type="common">Arbuscular mycorrhizal fungus</name>
    <name type="synonym">Glomus intraradices</name>
    <dbReference type="NCBI Taxonomy" id="747089"/>
    <lineage>
        <taxon>Eukaryota</taxon>
        <taxon>Fungi</taxon>
        <taxon>Fungi incertae sedis</taxon>
        <taxon>Mucoromycota</taxon>
        <taxon>Glomeromycotina</taxon>
        <taxon>Glomeromycetes</taxon>
        <taxon>Glomerales</taxon>
        <taxon>Glomeraceae</taxon>
        <taxon>Rhizophagus</taxon>
    </lineage>
</organism>
<gene>
    <name evidence="1" type="ORF">GLOINDRAFT_25296</name>
</gene>
<dbReference type="EMBL" id="KI283220">
    <property type="protein sequence ID" value="ESA14119.1"/>
    <property type="molecule type" value="Genomic_DNA"/>
</dbReference>
<name>U9U156_RHIID</name>
<evidence type="ECO:0000313" key="1">
    <source>
        <dbReference type="EMBL" id="ESA14119.1"/>
    </source>
</evidence>
<dbReference type="AlphaFoldDB" id="U9U156"/>
<proteinExistence type="predicted"/>
<reference evidence="1" key="1">
    <citation type="submission" date="2013-07" db="EMBL/GenBank/DDBJ databases">
        <title>The genome of an arbuscular mycorrhizal fungus provides insights into the evolution of the oldest plant symbiosis.</title>
        <authorList>
            <consortium name="DOE Joint Genome Institute"/>
            <person name="Tisserant E."/>
            <person name="Malbreil M."/>
            <person name="Kuo A."/>
            <person name="Kohler A."/>
            <person name="Symeonidi A."/>
            <person name="Balestrini R."/>
            <person name="Charron P."/>
            <person name="Duensing N."/>
            <person name="Frei-dit-Frey N."/>
            <person name="Gianinazzi-Pearson V."/>
            <person name="Gilbert B."/>
            <person name="Handa Y."/>
            <person name="Hijri M."/>
            <person name="Kaul R."/>
            <person name="Kawaguchi M."/>
            <person name="Krajinski F."/>
            <person name="Lammers P."/>
            <person name="Lapierre D."/>
            <person name="Masclaux F.G."/>
            <person name="Murat C."/>
            <person name="Morin E."/>
            <person name="Ndikumana S."/>
            <person name="Pagni M."/>
            <person name="Petitpierre D."/>
            <person name="Requena N."/>
            <person name="Rosikiewicz P."/>
            <person name="Riley R."/>
            <person name="Saito K."/>
            <person name="San Clemente H."/>
            <person name="Shapiro H."/>
            <person name="van Tuinen D."/>
            <person name="Becard G."/>
            <person name="Bonfante P."/>
            <person name="Paszkowski U."/>
            <person name="Shachar-Hill Y."/>
            <person name="Young J.P."/>
            <person name="Sanders I.R."/>
            <person name="Henrissat B."/>
            <person name="Rensing S.A."/>
            <person name="Grigoriev I.V."/>
            <person name="Corradi N."/>
            <person name="Roux C."/>
            <person name="Martin F."/>
        </authorList>
    </citation>
    <scope>NUCLEOTIDE SEQUENCE</scope>
    <source>
        <strain evidence="1">DAOM 197198</strain>
    </source>
</reference>
<dbReference type="HOGENOM" id="CLU_2923802_0_0_1"/>
<accession>U9U156</accession>
<protein>
    <submittedName>
        <fullName evidence="1">Uncharacterized protein</fullName>
    </submittedName>
</protein>
<sequence length="61" mass="7216">MCSWSNQAYLYGNNDDTIHSFIFLFQNKLQDHSEGTYVLIVIGQIKEYCKEDISSEKYEEE</sequence>